<dbReference type="GO" id="GO:0016757">
    <property type="term" value="F:glycosyltransferase activity"/>
    <property type="evidence" value="ECO:0007669"/>
    <property type="project" value="TreeGrafter"/>
</dbReference>
<comment type="caution">
    <text evidence="3">The sequence shown here is derived from an EMBL/GenBank/DDBJ whole genome shotgun (WGS) entry which is preliminary data.</text>
</comment>
<evidence type="ECO:0000256" key="1">
    <source>
        <dbReference type="ARBA" id="ARBA00022679"/>
    </source>
</evidence>
<dbReference type="AlphaFoldDB" id="A0A4Z0W3J2"/>
<protein>
    <recommendedName>
        <fullName evidence="2">Glycosyltransferase subfamily 4-like N-terminal domain-containing protein</fullName>
    </recommendedName>
</protein>
<dbReference type="Pfam" id="PF13477">
    <property type="entry name" value="Glyco_trans_4_2"/>
    <property type="match status" value="1"/>
</dbReference>
<dbReference type="PANTHER" id="PTHR46401">
    <property type="entry name" value="GLYCOSYLTRANSFERASE WBBK-RELATED"/>
    <property type="match status" value="1"/>
</dbReference>
<dbReference type="PANTHER" id="PTHR46401:SF2">
    <property type="entry name" value="GLYCOSYLTRANSFERASE WBBK-RELATED"/>
    <property type="match status" value="1"/>
</dbReference>
<dbReference type="SUPFAM" id="SSF53756">
    <property type="entry name" value="UDP-Glycosyltransferase/glycogen phosphorylase"/>
    <property type="match status" value="1"/>
</dbReference>
<dbReference type="RefSeq" id="WP_167849002.1">
    <property type="nucleotide sequence ID" value="NZ_SRME01000003.1"/>
</dbReference>
<sequence length="364" mass="43253">MIDLKRRILNLTINDSIYSKKYETQIKMNSKNIEIINFLGSGLKNKYINKVDSILKLRKVIKDFDLVHINFLAPSYFFYNHFFKHSKLIVSFWGSDLYRYPKTSKKSKFLQKKIIKNADIITVVNKKMIPVFHEIFGFENKPIYETRFGLPIDFDQIDKIKKNEINDFKKKHNIPDKDYIITLGYSSDPRKNHEYMINEIIELSKKRSNIFVFIPLTYGDETHREKIKKLCDNSFKKYDINYKILENYMTNEEIAKFRKANDIMINIQDTDAMSASMQESLYAGNIVINGSWLPYTELLENGAYYETIDKLEKGTLSEKIQYIINNFDELKGKTKVNKKIIYERSSWEINIKSWIEVYNKLLEE</sequence>
<name>A0A4Z0W3J2_9BACT</name>
<evidence type="ECO:0000313" key="3">
    <source>
        <dbReference type="EMBL" id="TGG88022.1"/>
    </source>
</evidence>
<dbReference type="EMBL" id="SRME01000003">
    <property type="protein sequence ID" value="TGG88022.1"/>
    <property type="molecule type" value="Genomic_DNA"/>
</dbReference>
<reference evidence="3 4" key="1">
    <citation type="submission" date="2019-04" db="EMBL/GenBank/DDBJ databases">
        <title>Draft genome sequence data and analysis of a Fermenting Bacterium, Geotoga petraea strain HO-Geo1, isolated from heavy-oil petroleum reservoir in Russia.</title>
        <authorList>
            <person name="Grouzdev D.S."/>
            <person name="Semenova E.M."/>
            <person name="Sokolova D.S."/>
            <person name="Tourova T.P."/>
            <person name="Poltaraus A.B."/>
            <person name="Nazina T.N."/>
        </authorList>
    </citation>
    <scope>NUCLEOTIDE SEQUENCE [LARGE SCALE GENOMIC DNA]</scope>
    <source>
        <strain evidence="3 4">HO-Geo1</strain>
    </source>
</reference>
<organism evidence="3 4">
    <name type="scientific">Geotoga petraea</name>
    <dbReference type="NCBI Taxonomy" id="28234"/>
    <lineage>
        <taxon>Bacteria</taxon>
        <taxon>Thermotogati</taxon>
        <taxon>Thermotogota</taxon>
        <taxon>Thermotogae</taxon>
        <taxon>Petrotogales</taxon>
        <taxon>Petrotogaceae</taxon>
        <taxon>Geotoga</taxon>
    </lineage>
</organism>
<gene>
    <name evidence="3" type="ORF">E4650_06675</name>
</gene>
<feature type="domain" description="Glycosyltransferase subfamily 4-like N-terminal" evidence="2">
    <location>
        <begin position="29"/>
        <end position="125"/>
    </location>
</feature>
<evidence type="ECO:0000313" key="4">
    <source>
        <dbReference type="Proteomes" id="UP000297288"/>
    </source>
</evidence>
<accession>A0A4Z0W3J2</accession>
<evidence type="ECO:0000259" key="2">
    <source>
        <dbReference type="Pfam" id="PF13477"/>
    </source>
</evidence>
<proteinExistence type="predicted"/>
<dbReference type="Proteomes" id="UP000297288">
    <property type="component" value="Unassembled WGS sequence"/>
</dbReference>
<dbReference type="Gene3D" id="3.40.50.2000">
    <property type="entry name" value="Glycogen Phosphorylase B"/>
    <property type="match status" value="2"/>
</dbReference>
<dbReference type="InterPro" id="IPR028098">
    <property type="entry name" value="Glyco_trans_4-like_N"/>
</dbReference>
<keyword evidence="1" id="KW-0808">Transferase</keyword>
<dbReference type="GO" id="GO:0009103">
    <property type="term" value="P:lipopolysaccharide biosynthetic process"/>
    <property type="evidence" value="ECO:0007669"/>
    <property type="project" value="TreeGrafter"/>
</dbReference>